<feature type="compositionally biased region" description="Basic and acidic residues" evidence="1">
    <location>
        <begin position="1"/>
        <end position="10"/>
    </location>
</feature>
<protein>
    <submittedName>
        <fullName evidence="2">Uncharacterized protein</fullName>
    </submittedName>
</protein>
<evidence type="ECO:0000313" key="3">
    <source>
        <dbReference type="Proteomes" id="UP000752696"/>
    </source>
</evidence>
<comment type="caution">
    <text evidence="2">The sequence shown here is derived from an EMBL/GenBank/DDBJ whole genome shotgun (WGS) entry which is preliminary data.</text>
</comment>
<dbReference type="EMBL" id="CAJDYZ010001196">
    <property type="protein sequence ID" value="CAD1468712.1"/>
    <property type="molecule type" value="Genomic_DNA"/>
</dbReference>
<gene>
    <name evidence="2" type="ORF">MHI_LOCUS64940</name>
</gene>
<evidence type="ECO:0000313" key="2">
    <source>
        <dbReference type="EMBL" id="CAD1468712.1"/>
    </source>
</evidence>
<sequence>MSAAVRERTTSHTSRKIVSHGGPISGQSQTTTANSLENNLDALLEDLQTSVSRSATPSRGGRALSPQVEYRVAANPTKVVSEARGISPTRTMTTTTEKYVTTGLSGAPSGIPGLDFIDSELQN</sequence>
<accession>A0A6V7GTC2</accession>
<feature type="region of interest" description="Disordered" evidence="1">
    <location>
        <begin position="101"/>
        <end position="123"/>
    </location>
</feature>
<feature type="region of interest" description="Disordered" evidence="1">
    <location>
        <begin position="1"/>
        <end position="31"/>
    </location>
</feature>
<proteinExistence type="predicted"/>
<keyword evidence="3" id="KW-1185">Reference proteome</keyword>
<dbReference type="OrthoDB" id="6372047at2759"/>
<organism evidence="2 3">
    <name type="scientific">Heterotrigona itama</name>
    <dbReference type="NCBI Taxonomy" id="395501"/>
    <lineage>
        <taxon>Eukaryota</taxon>
        <taxon>Metazoa</taxon>
        <taxon>Ecdysozoa</taxon>
        <taxon>Arthropoda</taxon>
        <taxon>Hexapoda</taxon>
        <taxon>Insecta</taxon>
        <taxon>Pterygota</taxon>
        <taxon>Neoptera</taxon>
        <taxon>Endopterygota</taxon>
        <taxon>Hymenoptera</taxon>
        <taxon>Apocrita</taxon>
        <taxon>Aculeata</taxon>
        <taxon>Apoidea</taxon>
        <taxon>Anthophila</taxon>
        <taxon>Apidae</taxon>
        <taxon>Heterotrigona</taxon>
    </lineage>
</organism>
<dbReference type="Proteomes" id="UP000752696">
    <property type="component" value="Unassembled WGS sequence"/>
</dbReference>
<reference evidence="2" key="1">
    <citation type="submission" date="2020-07" db="EMBL/GenBank/DDBJ databases">
        <authorList>
            <person name="Nazaruddin N."/>
        </authorList>
    </citation>
    <scope>NUCLEOTIDE SEQUENCE</scope>
</reference>
<evidence type="ECO:0000256" key="1">
    <source>
        <dbReference type="SAM" id="MobiDB-lite"/>
    </source>
</evidence>
<dbReference type="AlphaFoldDB" id="A0A6V7GTC2"/>
<name>A0A6V7GTC2_9HYME</name>
<feature type="non-terminal residue" evidence="2">
    <location>
        <position position="1"/>
    </location>
</feature>